<dbReference type="RefSeq" id="WP_125408184.1">
    <property type="nucleotide sequence ID" value="NZ_JBEHHI010000001.1"/>
</dbReference>
<dbReference type="Pfam" id="PF22784">
    <property type="entry name" value="PTP-SAK"/>
    <property type="match status" value="1"/>
</dbReference>
<keyword evidence="1" id="KW-0378">Hydrolase</keyword>
<dbReference type="SUPFAM" id="SSF52799">
    <property type="entry name" value="(Phosphotyrosine protein) phosphatases II"/>
    <property type="match status" value="1"/>
</dbReference>
<keyword evidence="4" id="KW-1185">Reference proteome</keyword>
<proteinExistence type="predicted"/>
<dbReference type="Proteomes" id="UP001560019">
    <property type="component" value="Unassembled WGS sequence"/>
</dbReference>
<evidence type="ECO:0000256" key="1">
    <source>
        <dbReference type="ARBA" id="ARBA00022801"/>
    </source>
</evidence>
<accession>A0ABV3XP64</accession>
<dbReference type="PROSITE" id="PS50056">
    <property type="entry name" value="TYR_PHOSPHATASE_2"/>
    <property type="match status" value="1"/>
</dbReference>
<feature type="domain" description="Tyrosine specific protein phosphatases" evidence="2">
    <location>
        <begin position="121"/>
        <end position="171"/>
    </location>
</feature>
<evidence type="ECO:0000259" key="2">
    <source>
        <dbReference type="PROSITE" id="PS50056"/>
    </source>
</evidence>
<reference evidence="3 4" key="1">
    <citation type="submission" date="2024-06" db="EMBL/GenBank/DDBJ databases">
        <title>Genome of Rhodovulum iodosum, a marine photoferrotroph.</title>
        <authorList>
            <person name="Bianchini G."/>
            <person name="Nikeleit V."/>
            <person name="Kappler A."/>
            <person name="Bryce C."/>
            <person name="Sanchez-Baracaldo P."/>
        </authorList>
    </citation>
    <scope>NUCLEOTIDE SEQUENCE [LARGE SCALE GENOMIC DNA]</scope>
    <source>
        <strain evidence="3 4">UT/N1</strain>
    </source>
</reference>
<evidence type="ECO:0000313" key="3">
    <source>
        <dbReference type="EMBL" id="MEX5727097.1"/>
    </source>
</evidence>
<name>A0ABV3XP64_9RHOB</name>
<dbReference type="Gene3D" id="3.90.190.10">
    <property type="entry name" value="Protein tyrosine phosphatase superfamily"/>
    <property type="match status" value="1"/>
</dbReference>
<sequence>MIDRLKSGYDAFERRWRQSAGGDLSAPGARRSALWHFHLMDHAFLRVFWSNMAQVAPGVWRSNQPDDRRLKRYRDMGIKTVLSLRGDKPSSHLALERATCARLGLTFEVASIGARRLVPADRVLHLLDLFETVERPFVMHCKSGADRAGLAAALYLMHIEGRPVEEAAKQLSMRFLHSRRGATGLLDHMLDAYAADTAKEPMPIRTWIETRYDKHALEDEYRALQAKGG</sequence>
<dbReference type="EMBL" id="JBEHHI010000001">
    <property type="protein sequence ID" value="MEX5727097.1"/>
    <property type="molecule type" value="Genomic_DNA"/>
</dbReference>
<evidence type="ECO:0000313" key="4">
    <source>
        <dbReference type="Proteomes" id="UP001560019"/>
    </source>
</evidence>
<organism evidence="3 4">
    <name type="scientific">Rhodovulum iodosum</name>
    <dbReference type="NCBI Taxonomy" id="68291"/>
    <lineage>
        <taxon>Bacteria</taxon>
        <taxon>Pseudomonadati</taxon>
        <taxon>Pseudomonadota</taxon>
        <taxon>Alphaproteobacteria</taxon>
        <taxon>Rhodobacterales</taxon>
        <taxon>Paracoccaceae</taxon>
        <taxon>Rhodovulum</taxon>
    </lineage>
</organism>
<dbReference type="InterPro" id="IPR029021">
    <property type="entry name" value="Prot-tyrosine_phosphatase-like"/>
</dbReference>
<dbReference type="InterPro" id="IPR000387">
    <property type="entry name" value="Tyr_Pase_dom"/>
</dbReference>
<dbReference type="InterPro" id="IPR057023">
    <property type="entry name" value="PTP-SAK"/>
</dbReference>
<gene>
    <name evidence="3" type="ORF">Ga0609869_000450</name>
</gene>
<comment type="caution">
    <text evidence="3">The sequence shown here is derived from an EMBL/GenBank/DDBJ whole genome shotgun (WGS) entry which is preliminary data.</text>
</comment>
<protein>
    <submittedName>
        <fullName evidence="3">Protein tyrosine/serine phosphatase</fullName>
    </submittedName>
</protein>